<dbReference type="SUPFAM" id="SSF53474">
    <property type="entry name" value="alpha/beta-Hydrolases"/>
    <property type="match status" value="1"/>
</dbReference>
<dbReference type="GO" id="GO:0016787">
    <property type="term" value="F:hydrolase activity"/>
    <property type="evidence" value="ECO:0007669"/>
    <property type="project" value="UniProtKB-KW"/>
</dbReference>
<accession>A0A100WGL2</accession>
<evidence type="ECO:0000313" key="4">
    <source>
        <dbReference type="EMBL" id="GAS97887.1"/>
    </source>
</evidence>
<dbReference type="Gene3D" id="3.40.50.1820">
    <property type="entry name" value="alpha/beta hydrolase"/>
    <property type="match status" value="1"/>
</dbReference>
<feature type="domain" description="Alpha/beta hydrolase fold-3" evidence="3">
    <location>
        <begin position="31"/>
        <end position="234"/>
    </location>
</feature>
<dbReference type="InterPro" id="IPR029058">
    <property type="entry name" value="AB_hydrolase_fold"/>
</dbReference>
<proteinExistence type="inferred from homology"/>
<keyword evidence="2 4" id="KW-0378">Hydrolase</keyword>
<dbReference type="EMBL" id="BCSY01000076">
    <property type="protein sequence ID" value="GAS97887.1"/>
    <property type="molecule type" value="Genomic_DNA"/>
</dbReference>
<comment type="similarity">
    <text evidence="1">Belongs to the 'GDXG' lipolytic enzyme family.</text>
</comment>
<reference evidence="5" key="2">
    <citation type="submission" date="2016-02" db="EMBL/GenBank/DDBJ databases">
        <title>Draft genome sequence of five rapidly growing Mycobacterium species.</title>
        <authorList>
            <person name="Katahira K."/>
            <person name="Gotou Y."/>
            <person name="Iida K."/>
            <person name="Ogura Y."/>
            <person name="Hayashi T."/>
        </authorList>
    </citation>
    <scope>NUCLEOTIDE SEQUENCE [LARGE SCALE GENOMIC DNA]</scope>
    <source>
        <strain evidence="5">JCM15298</strain>
    </source>
</reference>
<reference evidence="5" key="1">
    <citation type="journal article" date="2016" name="Genome Announc.">
        <title>Draft Genome Sequences of Five Rapidly Growing Mycobacterium Species, M. thermoresistibile, M. fortuitum subsp. acetamidolyticum, M. canariasense, M. brisbanense, and M. novocastrense.</title>
        <authorList>
            <person name="Katahira K."/>
            <person name="Ogura Y."/>
            <person name="Gotoh Y."/>
            <person name="Hayashi T."/>
        </authorList>
    </citation>
    <scope>NUCLEOTIDE SEQUENCE [LARGE SCALE GENOMIC DNA]</scope>
    <source>
        <strain evidence="5">JCM15298</strain>
    </source>
</reference>
<dbReference type="AlphaFoldDB" id="A0A100WGL2"/>
<gene>
    <name evidence="4" type="ORF">RMCC_4852</name>
</gene>
<sequence>MWPTVAITAELAPAARLSIYSPVGADACAVVLWVHGGGFIANSAAGVADFAAMIADQGYVVACLDYTLAPGARYPVPIIQGNAALAYIASHIASYGGDPTRIFLGGDSAGAQIASQLAAMQTNPTLARRVSIHPALRNGQLLGVVLYCGFYDMCTVKSSGFPALRTCLWAYTGHHDWLRAPFIDELSTAQHLTHNFPPAFITVGDDDPFEGQSKEFAEALAAHGVRADTLFWTGSGAGLGHEYQFDYRLPQAQAALRPTLKYLESNASPPCQSTGA</sequence>
<evidence type="ECO:0000256" key="1">
    <source>
        <dbReference type="ARBA" id="ARBA00010515"/>
    </source>
</evidence>
<dbReference type="InterPro" id="IPR002168">
    <property type="entry name" value="Lipase_GDXG_HIS_AS"/>
</dbReference>
<dbReference type="InterPro" id="IPR050300">
    <property type="entry name" value="GDXG_lipolytic_enzyme"/>
</dbReference>
<dbReference type="InterPro" id="IPR013094">
    <property type="entry name" value="AB_hydrolase_3"/>
</dbReference>
<dbReference type="PANTHER" id="PTHR48081:SF6">
    <property type="entry name" value="PEPTIDASE S9 PROLYL OLIGOPEPTIDASE CATALYTIC DOMAIN-CONTAINING PROTEIN"/>
    <property type="match status" value="1"/>
</dbReference>
<evidence type="ECO:0000259" key="3">
    <source>
        <dbReference type="Pfam" id="PF07859"/>
    </source>
</evidence>
<dbReference type="STRING" id="228230.RMCC_4852"/>
<evidence type="ECO:0000256" key="2">
    <source>
        <dbReference type="ARBA" id="ARBA00022801"/>
    </source>
</evidence>
<dbReference type="PROSITE" id="PS01173">
    <property type="entry name" value="LIPASE_GDXG_HIS"/>
    <property type="match status" value="1"/>
</dbReference>
<comment type="caution">
    <text evidence="4">The sequence shown here is derived from an EMBL/GenBank/DDBJ whole genome shotgun (WGS) entry which is preliminary data.</text>
</comment>
<organism evidence="4 5">
    <name type="scientific">Mycolicibacterium canariasense</name>
    <name type="common">Mycobacterium canariasense</name>
    <dbReference type="NCBI Taxonomy" id="228230"/>
    <lineage>
        <taxon>Bacteria</taxon>
        <taxon>Bacillati</taxon>
        <taxon>Actinomycetota</taxon>
        <taxon>Actinomycetes</taxon>
        <taxon>Mycobacteriales</taxon>
        <taxon>Mycobacteriaceae</taxon>
        <taxon>Mycolicibacterium</taxon>
    </lineage>
</organism>
<dbReference type="Proteomes" id="UP000069443">
    <property type="component" value="Unassembled WGS sequence"/>
</dbReference>
<protein>
    <submittedName>
        <fullName evidence="4">Alpha/beta hydrolase fold-3 domain protein</fullName>
    </submittedName>
</protein>
<dbReference type="Pfam" id="PF07859">
    <property type="entry name" value="Abhydrolase_3"/>
    <property type="match status" value="1"/>
</dbReference>
<name>A0A100WGL2_MYCCR</name>
<dbReference type="PANTHER" id="PTHR48081">
    <property type="entry name" value="AB HYDROLASE SUPERFAMILY PROTEIN C4A8.06C"/>
    <property type="match status" value="1"/>
</dbReference>
<evidence type="ECO:0000313" key="5">
    <source>
        <dbReference type="Proteomes" id="UP000069443"/>
    </source>
</evidence>
<keyword evidence="5" id="KW-1185">Reference proteome</keyword>